<accession>A0AAD9GFU2</accession>
<proteinExistence type="predicted"/>
<reference evidence="3" key="2">
    <citation type="submission" date="2021-05" db="EMBL/GenBank/DDBJ databases">
        <authorList>
            <person name="Pain A."/>
        </authorList>
    </citation>
    <scope>NUCLEOTIDE SEQUENCE</scope>
    <source>
        <strain evidence="3">1802A</strain>
    </source>
</reference>
<evidence type="ECO:0000256" key="1">
    <source>
        <dbReference type="SAM" id="Phobius"/>
    </source>
</evidence>
<evidence type="ECO:0000313" key="3">
    <source>
        <dbReference type="EMBL" id="KAK1937677.1"/>
    </source>
</evidence>
<feature type="transmembrane region" description="Helical" evidence="1">
    <location>
        <begin position="357"/>
        <end position="378"/>
    </location>
</feature>
<comment type="caution">
    <text evidence="3">The sequence shown here is derived from an EMBL/GenBank/DDBJ whole genome shotgun (WGS) entry which is preliminary data.</text>
</comment>
<dbReference type="EMBL" id="JAHBMH010000033">
    <property type="protein sequence ID" value="KAK1937677.1"/>
    <property type="molecule type" value="Genomic_DNA"/>
</dbReference>
<dbReference type="AlphaFoldDB" id="A0AAD9GFU2"/>
<keyword evidence="2" id="KW-0732">Signal</keyword>
<keyword evidence="1" id="KW-1133">Transmembrane helix</keyword>
<reference evidence="3" key="1">
    <citation type="journal article" date="2014" name="Nucleic Acids Res.">
        <title>The evolutionary dynamics of variant antigen genes in Babesia reveal a history of genomic innovation underlying host-parasite interaction.</title>
        <authorList>
            <person name="Jackson A.P."/>
            <person name="Otto T.D."/>
            <person name="Darby A."/>
            <person name="Ramaprasad A."/>
            <person name="Xia D."/>
            <person name="Echaide I.E."/>
            <person name="Farber M."/>
            <person name="Gahlot S."/>
            <person name="Gamble J."/>
            <person name="Gupta D."/>
            <person name="Gupta Y."/>
            <person name="Jackson L."/>
            <person name="Malandrin L."/>
            <person name="Malas T.B."/>
            <person name="Moussa E."/>
            <person name="Nair M."/>
            <person name="Reid A.J."/>
            <person name="Sanders M."/>
            <person name="Sharma J."/>
            <person name="Tracey A."/>
            <person name="Quail M.A."/>
            <person name="Weir W."/>
            <person name="Wastling J.M."/>
            <person name="Hall N."/>
            <person name="Willadsen P."/>
            <person name="Lingelbach K."/>
            <person name="Shiels B."/>
            <person name="Tait A."/>
            <person name="Berriman M."/>
            <person name="Allred D.R."/>
            <person name="Pain A."/>
        </authorList>
    </citation>
    <scope>NUCLEOTIDE SEQUENCE</scope>
    <source>
        <strain evidence="3">1802A</strain>
    </source>
</reference>
<gene>
    <name evidence="3" type="ORF">X943_003817</name>
</gene>
<feature type="chain" id="PRO_5042222687" evidence="2">
    <location>
        <begin position="19"/>
        <end position="388"/>
    </location>
</feature>
<organism evidence="3 4">
    <name type="scientific">Babesia divergens</name>
    <dbReference type="NCBI Taxonomy" id="32595"/>
    <lineage>
        <taxon>Eukaryota</taxon>
        <taxon>Sar</taxon>
        <taxon>Alveolata</taxon>
        <taxon>Apicomplexa</taxon>
        <taxon>Aconoidasida</taxon>
        <taxon>Piroplasmida</taxon>
        <taxon>Babesiidae</taxon>
        <taxon>Babesia</taxon>
    </lineage>
</organism>
<keyword evidence="1" id="KW-0472">Membrane</keyword>
<keyword evidence="4" id="KW-1185">Reference proteome</keyword>
<feature type="transmembrane region" description="Helical" evidence="1">
    <location>
        <begin position="329"/>
        <end position="350"/>
    </location>
</feature>
<dbReference type="Proteomes" id="UP001195914">
    <property type="component" value="Unassembled WGS sequence"/>
</dbReference>
<protein>
    <submittedName>
        <fullName evidence="3">Secreted antigen 1</fullName>
    </submittedName>
</protein>
<name>A0AAD9GFU2_BABDI</name>
<keyword evidence="1" id="KW-0812">Transmembrane</keyword>
<evidence type="ECO:0000256" key="2">
    <source>
        <dbReference type="SAM" id="SignalP"/>
    </source>
</evidence>
<feature type="signal peptide" evidence="2">
    <location>
        <begin position="1"/>
        <end position="18"/>
    </location>
</feature>
<sequence>MRLLGILRASSLLILASAFQGHPVSCDILKSTEKSKKDSNVKVAEKPKDSTVKSKESASSSKSGLVFHNSTWNDSHLASALLFLKEFCKDVKTRKFNERLSEVEYEDFSRACIYLSFKLESVTNHFTPTYGPGTVAERKEIDKNFYKDALKPEDFDLYVKWIAQNIYAIVGAYKAMIKESLNMTRSQLKTDTSTGPLKYGLVYNGYWWGEIISWLPPDIYVDSTFLEALKEFHKCLGNILKSPSEEFTVDSSVYDVDVTEKDTLVPNKDGAEIPISQETPTSIDKAVGSEDVMYNGFPPLDNLYRQATQMDFGDTLLYHIKRCPTVYKVPFYTVVCLVGLVIIAVIALGANGDGTNCGCIFGGLCGALLIGAFFFIFFRAVRHSYPAA</sequence>
<evidence type="ECO:0000313" key="4">
    <source>
        <dbReference type="Proteomes" id="UP001195914"/>
    </source>
</evidence>